<comment type="caution">
    <text evidence="1">The sequence shown here is derived from an EMBL/GenBank/DDBJ whole genome shotgun (WGS) entry which is preliminary data.</text>
</comment>
<gene>
    <name evidence="1" type="ORF">GCM10022409_20370</name>
</gene>
<dbReference type="Proteomes" id="UP001501469">
    <property type="component" value="Unassembled WGS sequence"/>
</dbReference>
<name>A0ABP7U4D6_9BACT</name>
<reference evidence="2" key="1">
    <citation type="journal article" date="2019" name="Int. J. Syst. Evol. Microbiol.">
        <title>The Global Catalogue of Microorganisms (GCM) 10K type strain sequencing project: providing services to taxonomists for standard genome sequencing and annotation.</title>
        <authorList>
            <consortium name="The Broad Institute Genomics Platform"/>
            <consortium name="The Broad Institute Genome Sequencing Center for Infectious Disease"/>
            <person name="Wu L."/>
            <person name="Ma J."/>
        </authorList>
    </citation>
    <scope>NUCLEOTIDE SEQUENCE [LARGE SCALE GENOMIC DNA]</scope>
    <source>
        <strain evidence="2">JCM 17225</strain>
    </source>
</reference>
<protein>
    <submittedName>
        <fullName evidence="1">Uncharacterized protein</fullName>
    </submittedName>
</protein>
<proteinExistence type="predicted"/>
<dbReference type="EMBL" id="BAABDK010000016">
    <property type="protein sequence ID" value="GAA4035586.1"/>
    <property type="molecule type" value="Genomic_DNA"/>
</dbReference>
<accession>A0ABP7U4D6</accession>
<organism evidence="1 2">
    <name type="scientific">Hymenobacter glaciei</name>
    <dbReference type="NCBI Taxonomy" id="877209"/>
    <lineage>
        <taxon>Bacteria</taxon>
        <taxon>Pseudomonadati</taxon>
        <taxon>Bacteroidota</taxon>
        <taxon>Cytophagia</taxon>
        <taxon>Cytophagales</taxon>
        <taxon>Hymenobacteraceae</taxon>
        <taxon>Hymenobacter</taxon>
    </lineage>
</organism>
<keyword evidence="2" id="KW-1185">Reference proteome</keyword>
<evidence type="ECO:0000313" key="2">
    <source>
        <dbReference type="Proteomes" id="UP001501469"/>
    </source>
</evidence>
<sequence>MLAGVLLAGRPGAAQDVTLTGLDASVYRGFKTVEGQVYYMLRQGSTYDLFQLEIYGRDLQKKATTEVRLGRNWNLQATRVVGEFTYFYFFTGKEGLLLKLDATGKQVQEARFPGTGDYFGLAAMEPAGGGDFYITYPIDPGKLGFVVARYGSDLTAKRWQKEYLPEKGKYNVHQFQADATHAYAVLDNTKASYEVVCLDGLTGNETSRKELLGLGAPNLLVPNLASLDKAGHLILAGYYGNVPKSVLSAPVKVENATPTDGYFVLSLAPEGTPDYLSRLSFATELAGKLNTHSTIQPYTVGDYPGLKLHALLPRPGGGYALVGETYKMFFFTDPLYSAAGGTRAPGPGGAAGPGPPRRDVLDFVVLDLTTQGKLEAVRRIPKPYKIYEDHSAGPVPREFTDKLVYSYRFLYQPDPAKLPQVVFLNWHQNLLYVNTLKPATDVRDNIFTRRYLGQPAVPAGPDRGELTTLSFAPTFQTPPGEFFYDEVLPHAPGKFVYSHFDPAKSALHLQVLDVPVE</sequence>
<evidence type="ECO:0000313" key="1">
    <source>
        <dbReference type="EMBL" id="GAA4035586.1"/>
    </source>
</evidence>